<evidence type="ECO:0000313" key="5">
    <source>
        <dbReference type="EMBL" id="ANZ46171.1"/>
    </source>
</evidence>
<dbReference type="InterPro" id="IPR001599">
    <property type="entry name" value="Macroglobln_a2"/>
</dbReference>
<dbReference type="SMART" id="SM01359">
    <property type="entry name" value="A2M_N_2"/>
    <property type="match status" value="1"/>
</dbReference>
<sequence length="1794" mass="191925">MGDKRYRSGALIAAIAAAVMFFIVAPVLGVGERDFIIRSFSPQGTVAGGAEITAVFSQAAVSEDIVGHALKTSEYPLSFSPPISGSGKWRDAATFVFIPHGGRLSAATRYTATAKSGLRDREGRPLSGTQSFSFNTPALAFKGAKQTNFDPDSGSAVFELEFSLPVSPARLRGYTEVKDTAKHPLNFSITQGPASRKIRLTVNGLSEREAELSLAAGLPSEAGPLGLEKGLSVKLKRALIMELRDSGVISEMGGGRIWIDTTSPVDLAKAAAFIELSPAVKFTVEPNEGGFMIAGDFKPQERIKVTVRKGLPAAGGRNTAGRTLATDWSRAFIFPDIEAQVRFPDPGRVLSPTELMRIPLESVNFDKVNILVWQLYDNNIPIAMRSGWGGYPTDLSRLVANKEYLVKAKPNETARRALDLKPLLEGRRGVFLVVAQGRGSRAWSESRQTINVTDLGLTVKLGQDSAFARVLSVSEAKPLSGVRVTLWSWANQLVGEGKTDKNGVVRIALKDTEGRGAPVVALAEKDGDTSYIRFERGLYNGNDDFDTTGSPWLYKGYSAYCYTPRDIFRPGEEVPVQAIVRGTDGKAPKPFPLTMKVFSPSGRLWKTQSAKLSGEGTFSASLALPSDAPTGPWSIALFTPGGENSVGYKEIYVEEFAAPRIFVEAAATPRSITADGGCELSITGRYTFGNPAAGLQWETELRTVDRTFTHKDWKSFSFREADKKFTPESSFIASGNLSAEGKAKASLKGGGWKAPSMLDLSVRAGVMDDGGRWTYKTVTIPWYPSAVMAGIEAPREADPGKPLSFRAAAVSVDGKAAGVKEMKYSLFRRARQAVVFESSGRMTREIQEQLIPRGEGLIRLSGGVGSAQAELKEAGEYLLRVETADGKSRASAVIYAYGADGGGSSSFPDMAEVTTDKQIYKTGETVKVKVKAPFAGSLLVDAETTEVVWNETRGTRGAETEFSLKVTEDMRPNAWITAQVVRPAQKDGSPARAFGIAPLMTDNGASRLKVEIAKVPKLEPGKNKITLTVKDGSGKGTAADVTVMLVDETVLGLTGYTTPDPWKFFTARRMPGMETYDLYGALITPEKSSTPLLTAGGGGMEDGMAMKSSLSPVQARRFKMLSLVKMGRSDSGGRCEVEFDIPEFSGKARIMAVAATASASGGAETTAQIGRDVTAEISLPRFAAPGDKFTANVQLFNMTERELTVKFSAEGKKSSAELAMQNGANESHTVTIKGGGSVTLPLRYEAKGIGTALMTYRTEWQGGVIEDTVELPVRPAAPRITESGSAVIEPGKTLSFSLSGDGKGRNFAQALVMLSAMPQISLSALADFLVTYPYGCFEQTVSAAWPLLVQPELVKYTDPDLADRGALARRIDKIESMQSYDGGFPRWSGESWSQPWESLYGAHFLLEAKRLGNKVSPDALKAAVDYARALLPVMPDGDGDAAWRETLTRRAYAAFVLTLAGEPPLGWMESLRDKTGEMEPSGRLLLACAYAAAGDKKEAEKITGHRGAPLKEIPGKNINYDSNLRDDALSLLAATYIDPAGAGAAASAAGLMKELKERGRCSTQEGGFSMLALGRWFSAQPRGGAISGKLIKEPGAKTVGTVSENNRSVTAGGPGGYKAVNSGQARLYSAWNLSYIPSGAVPPRDDGIEIRQRIADRQGKIISGRAARGQALTAAVTVTPKAGSLRGVVAVMPLPAGFEIENPRLTGTSEENAEGVRAEIRDDRLILFIEELRKPLKWHYSLRAVTEGTFASPQVYAECMYDPGISSISGGGTITVGAAADSRQGTAKAVNAAK</sequence>
<dbReference type="InterPro" id="IPR041203">
    <property type="entry name" value="Bact_A2M_MG5"/>
</dbReference>
<dbReference type="InterPro" id="IPR032812">
    <property type="entry name" value="SbsA_Ig"/>
</dbReference>
<dbReference type="STRING" id="1197717.BED41_14325"/>
<dbReference type="InterPro" id="IPR047565">
    <property type="entry name" value="Alpha-macroglob_thiol-ester_cl"/>
</dbReference>
<proteinExistence type="inferred from homology"/>
<dbReference type="PANTHER" id="PTHR40094:SF1">
    <property type="entry name" value="UBIQUITIN DOMAIN-CONTAINING PROTEIN"/>
    <property type="match status" value="1"/>
</dbReference>
<dbReference type="InterPro" id="IPR008930">
    <property type="entry name" value="Terpenoid_cyclase/PrenylTrfase"/>
</dbReference>
<dbReference type="Pfam" id="PF13205">
    <property type="entry name" value="Big_5"/>
    <property type="match status" value="1"/>
</dbReference>
<dbReference type="InterPro" id="IPR002890">
    <property type="entry name" value="MG2"/>
</dbReference>
<dbReference type="Pfam" id="PF01835">
    <property type="entry name" value="MG2"/>
    <property type="match status" value="1"/>
</dbReference>
<dbReference type="Gene3D" id="1.50.10.20">
    <property type="match status" value="1"/>
</dbReference>
<dbReference type="GO" id="GO:0004866">
    <property type="term" value="F:endopeptidase inhibitor activity"/>
    <property type="evidence" value="ECO:0007669"/>
    <property type="project" value="InterPro"/>
</dbReference>
<evidence type="ECO:0000313" key="6">
    <source>
        <dbReference type="Proteomes" id="UP000093044"/>
    </source>
</evidence>
<comment type="similarity">
    <text evidence="1">Belongs to the protease inhibitor I39 (alpha-2-macroglobulin) family. Bacterial alpha-2-macroglobulin subfamily.</text>
</comment>
<dbReference type="SMART" id="SM01360">
    <property type="entry name" value="A2M"/>
    <property type="match status" value="1"/>
</dbReference>
<dbReference type="Pfam" id="PF11974">
    <property type="entry name" value="bMG3"/>
    <property type="match status" value="1"/>
</dbReference>
<feature type="domain" description="Alpha-2-macroglobulin bait region" evidence="3">
    <location>
        <begin position="911"/>
        <end position="1053"/>
    </location>
</feature>
<dbReference type="InterPro" id="IPR011625">
    <property type="entry name" value="A2M_N_BRD"/>
</dbReference>
<dbReference type="PANTHER" id="PTHR40094">
    <property type="entry name" value="ALPHA-2-MACROGLOBULIN HOMOLOG"/>
    <property type="match status" value="1"/>
</dbReference>
<dbReference type="KEGG" id="cpor:BED41_14325"/>
<gene>
    <name evidence="5" type="ORF">BED41_14325</name>
</gene>
<name>A0A1B2I883_9BACT</name>
<dbReference type="Pfam" id="PF17972">
    <property type="entry name" value="bMG5"/>
    <property type="match status" value="1"/>
</dbReference>
<evidence type="ECO:0008006" key="7">
    <source>
        <dbReference type="Google" id="ProtNLM"/>
    </source>
</evidence>
<dbReference type="Pfam" id="PF00207">
    <property type="entry name" value="A2M"/>
    <property type="match status" value="1"/>
</dbReference>
<organism evidence="5 6">
    <name type="scientific">Cloacibacillus porcorum</name>
    <dbReference type="NCBI Taxonomy" id="1197717"/>
    <lineage>
        <taxon>Bacteria</taxon>
        <taxon>Thermotogati</taxon>
        <taxon>Synergistota</taxon>
        <taxon>Synergistia</taxon>
        <taxon>Synergistales</taxon>
        <taxon>Synergistaceae</taxon>
        <taxon>Cloacibacillus</taxon>
    </lineage>
</organism>
<evidence type="ECO:0000259" key="3">
    <source>
        <dbReference type="SMART" id="SM01359"/>
    </source>
</evidence>
<dbReference type="GeneID" id="83059022"/>
<dbReference type="Gene3D" id="2.60.40.3710">
    <property type="match status" value="1"/>
</dbReference>
<keyword evidence="2" id="KW-0732">Signal</keyword>
<accession>A0A1B2I883</accession>
<dbReference type="EMBL" id="CP016757">
    <property type="protein sequence ID" value="ANZ46171.1"/>
    <property type="molecule type" value="Genomic_DNA"/>
</dbReference>
<dbReference type="Pfam" id="PF17973">
    <property type="entry name" value="bMG10"/>
    <property type="match status" value="1"/>
</dbReference>
<reference evidence="5" key="1">
    <citation type="submission" date="2016-08" db="EMBL/GenBank/DDBJ databases">
        <title>Complete genome of Cloacibacillus porcorum.</title>
        <authorList>
            <person name="Looft T."/>
            <person name="Bayles D.O."/>
            <person name="Alt D.P."/>
        </authorList>
    </citation>
    <scope>NUCLEOTIDE SEQUENCE [LARGE SCALE GENOMIC DNA]</scope>
    <source>
        <strain evidence="5">CL-84</strain>
    </source>
</reference>
<keyword evidence="6" id="KW-1185">Reference proteome</keyword>
<dbReference type="RefSeq" id="WP_066747822.1">
    <property type="nucleotide sequence ID" value="NZ_CP016757.1"/>
</dbReference>
<evidence type="ECO:0000259" key="4">
    <source>
        <dbReference type="SMART" id="SM01360"/>
    </source>
</evidence>
<protein>
    <recommendedName>
        <fullName evidence="7">Alpha-2-macroglobulin</fullName>
    </recommendedName>
</protein>
<dbReference type="Gene3D" id="2.60.40.1930">
    <property type="match status" value="1"/>
</dbReference>
<evidence type="ECO:0000256" key="2">
    <source>
        <dbReference type="ARBA" id="ARBA00022729"/>
    </source>
</evidence>
<dbReference type="Pfam" id="PF07703">
    <property type="entry name" value="A2M_BRD"/>
    <property type="match status" value="1"/>
</dbReference>
<evidence type="ECO:0000256" key="1">
    <source>
        <dbReference type="ARBA" id="ARBA00010556"/>
    </source>
</evidence>
<feature type="domain" description="Alpha-2-macroglobulin" evidence="4">
    <location>
        <begin position="1122"/>
        <end position="1209"/>
    </location>
</feature>
<dbReference type="Proteomes" id="UP000093044">
    <property type="component" value="Chromosome"/>
</dbReference>
<dbReference type="SUPFAM" id="SSF48239">
    <property type="entry name" value="Terpenoid cyclases/Protein prenyltransferases"/>
    <property type="match status" value="1"/>
</dbReference>
<dbReference type="InterPro" id="IPR041246">
    <property type="entry name" value="Bact_MG10"/>
</dbReference>
<dbReference type="InterPro" id="IPR051802">
    <property type="entry name" value="YfhM-like"/>
</dbReference>
<dbReference type="SMART" id="SM01419">
    <property type="entry name" value="Thiol-ester_cl"/>
    <property type="match status" value="1"/>
</dbReference>
<dbReference type="InterPro" id="IPR021868">
    <property type="entry name" value="Alpha_2_Macroglob_MG3"/>
</dbReference>